<feature type="transmembrane region" description="Helical" evidence="1">
    <location>
        <begin position="55"/>
        <end position="80"/>
    </location>
</feature>
<dbReference type="Proteomes" id="UP000050911">
    <property type="component" value="Unassembled WGS sequence"/>
</dbReference>
<comment type="caution">
    <text evidence="2">The sequence shown here is derived from an EMBL/GenBank/DDBJ whole genome shotgun (WGS) entry which is preliminary data.</text>
</comment>
<gene>
    <name evidence="2" type="ORF">FC96_GL001573</name>
</gene>
<evidence type="ECO:0000313" key="3">
    <source>
        <dbReference type="Proteomes" id="UP000050911"/>
    </source>
</evidence>
<accession>A0A0R1HY92</accession>
<evidence type="ECO:0000313" key="2">
    <source>
        <dbReference type="EMBL" id="KRK48466.1"/>
    </source>
</evidence>
<name>A0A0R1HY92_9LACO</name>
<feature type="transmembrane region" description="Helical" evidence="1">
    <location>
        <begin position="178"/>
        <end position="198"/>
    </location>
</feature>
<organism evidence="2 3">
    <name type="scientific">Secundilactobacillus kimchicus JCM 15530</name>
    <dbReference type="NCBI Taxonomy" id="1302272"/>
    <lineage>
        <taxon>Bacteria</taxon>
        <taxon>Bacillati</taxon>
        <taxon>Bacillota</taxon>
        <taxon>Bacilli</taxon>
        <taxon>Lactobacillales</taxon>
        <taxon>Lactobacillaceae</taxon>
        <taxon>Secundilactobacillus</taxon>
    </lineage>
</organism>
<keyword evidence="1" id="KW-0472">Membrane</keyword>
<evidence type="ECO:0000256" key="1">
    <source>
        <dbReference type="SAM" id="Phobius"/>
    </source>
</evidence>
<dbReference type="EMBL" id="AZCX01000003">
    <property type="protein sequence ID" value="KRK48466.1"/>
    <property type="molecule type" value="Genomic_DNA"/>
</dbReference>
<dbReference type="AlphaFoldDB" id="A0A0R1HY92"/>
<protein>
    <submittedName>
        <fullName evidence="2">AgrC domain-containing protein</fullName>
    </submittedName>
</protein>
<dbReference type="OrthoDB" id="5193008at2"/>
<feature type="transmembrane region" description="Helical" evidence="1">
    <location>
        <begin position="108"/>
        <end position="135"/>
    </location>
</feature>
<feature type="transmembrane region" description="Helical" evidence="1">
    <location>
        <begin position="204"/>
        <end position="224"/>
    </location>
</feature>
<dbReference type="PATRIC" id="fig|1302272.5.peg.1590"/>
<feature type="transmembrane region" description="Helical" evidence="1">
    <location>
        <begin position="147"/>
        <end position="166"/>
    </location>
</feature>
<keyword evidence="1" id="KW-1133">Transmembrane helix</keyword>
<proteinExistence type="predicted"/>
<dbReference type="RefSeq" id="WP_156403163.1">
    <property type="nucleotide sequence ID" value="NZ_AZCX01000003.1"/>
</dbReference>
<keyword evidence="1" id="KW-0812">Transmembrane</keyword>
<reference evidence="2 3" key="1">
    <citation type="journal article" date="2015" name="Genome Announc.">
        <title>Expanding the biotechnology potential of lactobacilli through comparative genomics of 213 strains and associated genera.</title>
        <authorList>
            <person name="Sun Z."/>
            <person name="Harris H.M."/>
            <person name="McCann A."/>
            <person name="Guo C."/>
            <person name="Argimon S."/>
            <person name="Zhang W."/>
            <person name="Yang X."/>
            <person name="Jeffery I.B."/>
            <person name="Cooney J.C."/>
            <person name="Kagawa T.F."/>
            <person name="Liu W."/>
            <person name="Song Y."/>
            <person name="Salvetti E."/>
            <person name="Wrobel A."/>
            <person name="Rasinkangas P."/>
            <person name="Parkhill J."/>
            <person name="Rea M.C."/>
            <person name="O'Sullivan O."/>
            <person name="Ritari J."/>
            <person name="Douillard F.P."/>
            <person name="Paul Ross R."/>
            <person name="Yang R."/>
            <person name="Briner A.E."/>
            <person name="Felis G.E."/>
            <person name="de Vos W.M."/>
            <person name="Barrangou R."/>
            <person name="Klaenhammer T.R."/>
            <person name="Caufield P.W."/>
            <person name="Cui Y."/>
            <person name="Zhang H."/>
            <person name="O'Toole P.W."/>
        </authorList>
    </citation>
    <scope>NUCLEOTIDE SEQUENCE [LARGE SCALE GENOMIC DNA]</scope>
    <source>
        <strain evidence="2 3">JCM 15530</strain>
    </source>
</reference>
<dbReference type="STRING" id="1302272.FC96_GL001573"/>
<sequence length="234" mass="25765">MMKHFNFEFSRMKKMLLPLGLTTGILQLLFLYFFALVGRFDASDENNMLTSYSSVLGLATTGTMCVLAIYGTVMASQYLVRDYVGMNKSKTYLLPISRKELFYTKTKAFSAVISLSMIVGLLISNLVFMMMNVIIPLIKISPLPHTIDVVVSTIACICLTLTIILFSSFIGIKLNSTVQGIIASIVFVVFLSNLSAITLMSYEFLSLLVAIAMIVLVTIAGISMGRSIDKNEAL</sequence>
<keyword evidence="3" id="KW-1185">Reference proteome</keyword>